<dbReference type="PANTHER" id="PTHR40084:SF1">
    <property type="entry name" value="PHOSPHOTRANSFERASE"/>
    <property type="match status" value="1"/>
</dbReference>
<dbReference type="Gene3D" id="3.20.20.140">
    <property type="entry name" value="Metal-dependent hydrolases"/>
    <property type="match status" value="1"/>
</dbReference>
<dbReference type="AlphaFoldDB" id="A0A1M5J8N6"/>
<proteinExistence type="predicted"/>
<dbReference type="SUPFAM" id="SSF47781">
    <property type="entry name" value="RuvA domain 2-like"/>
    <property type="match status" value="1"/>
</dbReference>
<dbReference type="EMBL" id="FQWY01000002">
    <property type="protein sequence ID" value="SHG36590.1"/>
    <property type="molecule type" value="Genomic_DNA"/>
</dbReference>
<dbReference type="InterPro" id="IPR010994">
    <property type="entry name" value="RuvA_2-like"/>
</dbReference>
<dbReference type="RefSeq" id="WP_073088724.1">
    <property type="nucleotide sequence ID" value="NZ_FQWY01000002.1"/>
</dbReference>
<dbReference type="OrthoDB" id="9810135at2"/>
<evidence type="ECO:0000313" key="1">
    <source>
        <dbReference type="EMBL" id="SHG36590.1"/>
    </source>
</evidence>
<dbReference type="Gene3D" id="1.10.150.20">
    <property type="entry name" value="5' to 3' exonuclease, C-terminal subdomain"/>
    <property type="match status" value="1"/>
</dbReference>
<reference evidence="2" key="1">
    <citation type="submission" date="2016-11" db="EMBL/GenBank/DDBJ databases">
        <authorList>
            <person name="Varghese N."/>
            <person name="Submissions S."/>
        </authorList>
    </citation>
    <scope>NUCLEOTIDE SEQUENCE [LARGE SCALE GENOMIC DNA]</scope>
    <source>
        <strain evidence="2">DSM 11003</strain>
    </source>
</reference>
<protein>
    <submittedName>
        <fullName evidence="1">TIGR00375 family protein</fullName>
    </submittedName>
</protein>
<keyword evidence="2" id="KW-1185">Reference proteome</keyword>
<dbReference type="SUPFAM" id="SSF89550">
    <property type="entry name" value="PHP domain-like"/>
    <property type="match status" value="1"/>
</dbReference>
<dbReference type="InterPro" id="IPR016195">
    <property type="entry name" value="Pol/histidinol_Pase-like"/>
</dbReference>
<evidence type="ECO:0000313" key="2">
    <source>
        <dbReference type="Proteomes" id="UP000242329"/>
    </source>
</evidence>
<gene>
    <name evidence="1" type="ORF">SAMN02745221_00005</name>
</gene>
<organism evidence="1 2">
    <name type="scientific">Thermosyntropha lipolytica DSM 11003</name>
    <dbReference type="NCBI Taxonomy" id="1123382"/>
    <lineage>
        <taxon>Bacteria</taxon>
        <taxon>Bacillati</taxon>
        <taxon>Bacillota</taxon>
        <taxon>Clostridia</taxon>
        <taxon>Eubacteriales</taxon>
        <taxon>Syntrophomonadaceae</taxon>
        <taxon>Thermosyntropha</taxon>
    </lineage>
</organism>
<dbReference type="PANTHER" id="PTHR40084">
    <property type="entry name" value="PHOSPHOHYDROLASE, PHP FAMILY"/>
    <property type="match status" value="1"/>
</dbReference>
<name>A0A1M5J8N6_9FIRM</name>
<sequence length="392" mass="43999">MLYFGDLHIHIGWAGGRPVKITASRKLTLHQIIFHDAEIKGLDIVGIVDAGSPLVLSEIEDMLARGELEEHSRGGFIAKNGVMLITGCEVETEEGAHVVIYLPYRESLYHYQKYMQTRMKNLNLSTQKCTANLAELIDLSLLLSGFLCPAHAFTPHKGIYGMVTDRIYNLLREDIKQIKALELGLSADTEMADMIEETHRFVFLSNSDAHSSANVGREYNLFAMRGLNFSELYMCLEEKEGRRIKANYGMDPRLGKYHRSFCPDCKKIADAPPPVLKCPSCGGEKNLVKGVWDRIQEIKDYDIPHHPVGRPPYKYRVPLKELPAIGKKTVEKLLSFYGSEIEIMEKASIDDIARVAGERVAEVVRKMREGKLNILPGGGGYYGKVAPDNNDD</sequence>
<dbReference type="STRING" id="1123382.SAMN02745221_00005"/>
<dbReference type="CDD" id="cd19067">
    <property type="entry name" value="PfuEndoQ-like"/>
    <property type="match status" value="1"/>
</dbReference>
<dbReference type="Proteomes" id="UP000242329">
    <property type="component" value="Unassembled WGS sequence"/>
</dbReference>
<accession>A0A1M5J8N6</accession>